<sequence length="492" mass="55738">MTQSVSSRDGNKKTPWLKVFLIALLLVGALVAYVGWYKVFRDVPQPDWIRSDPQMRFKYGSIGSEYDAGIPFWIYMVLPQMFPEYLPGNGGYTSLGLPWEEGQVLPIGFTRKTIGFDRVGNNCAMCHTTQYRVSEETSPVYVIAGAGHTVDIEGMFTFLIRSAKDPRFNADNILEQIGMIHDLPFIDKLLYRFAIIPITKKRLLEREEQFAWMFREDFPDWGRGRDDPMNLTKYFMLNTPMDDSYGPADIPSIWNLQKYDPELLSLNWDGATHDVHSVVIDSALGIMGAEPHDKREFLEEVAWLQDYLRTLPPPKWPFAIDGALAEEGKTIFDQQCAGCHASEQTGKPMPLAMVGTSPARRYTWNRQNAIDANRIVSDAGIERAGLVEEELPGYVAQFLDGLWLRGPYLHNGSVPTIRDLLLPADQRPVSFYRGYDVYDQQNIGFVSQGSKAQRYGTLLDTRVKGNSNQGHEFGTQLMAADKAALMEYLKTL</sequence>
<evidence type="ECO:0000256" key="4">
    <source>
        <dbReference type="PROSITE-ProRule" id="PRU00433"/>
    </source>
</evidence>
<evidence type="ECO:0000313" key="7">
    <source>
        <dbReference type="EMBL" id="RDV24600.1"/>
    </source>
</evidence>
<evidence type="ECO:0000256" key="2">
    <source>
        <dbReference type="ARBA" id="ARBA00022723"/>
    </source>
</evidence>
<dbReference type="Proteomes" id="UP000256561">
    <property type="component" value="Unassembled WGS sequence"/>
</dbReference>
<dbReference type="PANTHER" id="PTHR30600:SF9">
    <property type="entry name" value="BLR7738 PROTEIN"/>
    <property type="match status" value="1"/>
</dbReference>
<reference evidence="8" key="1">
    <citation type="submission" date="2018-08" db="EMBL/GenBank/DDBJ databases">
        <authorList>
            <person name="Zhang J."/>
            <person name="Du Z.-J."/>
        </authorList>
    </citation>
    <scope>NUCLEOTIDE SEQUENCE [LARGE SCALE GENOMIC DNA]</scope>
    <source>
        <strain evidence="8">KCTC 52655</strain>
    </source>
</reference>
<keyword evidence="3 4" id="KW-0408">Iron</keyword>
<proteinExistence type="predicted"/>
<dbReference type="GO" id="GO:0004130">
    <property type="term" value="F:cytochrome-c peroxidase activity"/>
    <property type="evidence" value="ECO:0007669"/>
    <property type="project" value="TreeGrafter"/>
</dbReference>
<keyword evidence="2 4" id="KW-0479">Metal-binding</keyword>
<keyword evidence="8" id="KW-1185">Reference proteome</keyword>
<dbReference type="InterPro" id="IPR036909">
    <property type="entry name" value="Cyt_c-like_dom_sf"/>
</dbReference>
<dbReference type="PROSITE" id="PS51007">
    <property type="entry name" value="CYTC"/>
    <property type="match status" value="1"/>
</dbReference>
<dbReference type="PANTHER" id="PTHR30600">
    <property type="entry name" value="CYTOCHROME C PEROXIDASE-RELATED"/>
    <property type="match status" value="1"/>
</dbReference>
<keyword evidence="1 4" id="KW-0349">Heme</keyword>
<evidence type="ECO:0000313" key="8">
    <source>
        <dbReference type="Proteomes" id="UP000256561"/>
    </source>
</evidence>
<evidence type="ECO:0000256" key="5">
    <source>
        <dbReference type="SAM" id="Phobius"/>
    </source>
</evidence>
<dbReference type="EMBL" id="QRHA01000009">
    <property type="protein sequence ID" value="RDV24600.1"/>
    <property type="molecule type" value="Genomic_DNA"/>
</dbReference>
<protein>
    <recommendedName>
        <fullName evidence="6">Cytochrome c domain-containing protein</fullName>
    </recommendedName>
</protein>
<dbReference type="Pfam" id="PF00034">
    <property type="entry name" value="Cytochrom_C"/>
    <property type="match status" value="1"/>
</dbReference>
<dbReference type="Gene3D" id="1.10.760.10">
    <property type="entry name" value="Cytochrome c-like domain"/>
    <property type="match status" value="1"/>
</dbReference>
<name>A0A3D8M4V0_9ALTE</name>
<dbReference type="Pfam" id="PF21419">
    <property type="entry name" value="RoxA-like_Cyt-c"/>
    <property type="match status" value="1"/>
</dbReference>
<dbReference type="GO" id="GO:0046872">
    <property type="term" value="F:metal ion binding"/>
    <property type="evidence" value="ECO:0007669"/>
    <property type="project" value="UniProtKB-KW"/>
</dbReference>
<feature type="domain" description="Cytochrome c" evidence="6">
    <location>
        <begin position="323"/>
        <end position="492"/>
    </location>
</feature>
<evidence type="ECO:0000259" key="6">
    <source>
        <dbReference type="PROSITE" id="PS51007"/>
    </source>
</evidence>
<evidence type="ECO:0000256" key="3">
    <source>
        <dbReference type="ARBA" id="ARBA00023004"/>
    </source>
</evidence>
<accession>A0A3D8M4V0</accession>
<evidence type="ECO:0000256" key="1">
    <source>
        <dbReference type="ARBA" id="ARBA00022617"/>
    </source>
</evidence>
<dbReference type="RefSeq" id="WP_115593846.1">
    <property type="nucleotide sequence ID" value="NZ_QRHA01000009.1"/>
</dbReference>
<dbReference type="SUPFAM" id="SSF46626">
    <property type="entry name" value="Cytochrome c"/>
    <property type="match status" value="1"/>
</dbReference>
<keyword evidence="5" id="KW-0472">Membrane</keyword>
<dbReference type="GO" id="GO:0009055">
    <property type="term" value="F:electron transfer activity"/>
    <property type="evidence" value="ECO:0007669"/>
    <property type="project" value="InterPro"/>
</dbReference>
<dbReference type="OrthoDB" id="417271at2"/>
<gene>
    <name evidence="7" type="ORF">DXV75_12945</name>
</gene>
<dbReference type="InterPro" id="IPR051395">
    <property type="entry name" value="Cytochrome_c_Peroxidase/MauG"/>
</dbReference>
<dbReference type="InterPro" id="IPR009056">
    <property type="entry name" value="Cyt_c-like_dom"/>
</dbReference>
<dbReference type="GO" id="GO:0020037">
    <property type="term" value="F:heme binding"/>
    <property type="evidence" value="ECO:0007669"/>
    <property type="project" value="InterPro"/>
</dbReference>
<keyword evidence="5" id="KW-1133">Transmembrane helix</keyword>
<comment type="caution">
    <text evidence="7">The sequence shown here is derived from an EMBL/GenBank/DDBJ whole genome shotgun (WGS) entry which is preliminary data.</text>
</comment>
<feature type="transmembrane region" description="Helical" evidence="5">
    <location>
        <begin position="16"/>
        <end position="36"/>
    </location>
</feature>
<keyword evidence="5" id="KW-0812">Transmembrane</keyword>
<organism evidence="7 8">
    <name type="scientific">Alteromonas aestuariivivens</name>
    <dbReference type="NCBI Taxonomy" id="1938339"/>
    <lineage>
        <taxon>Bacteria</taxon>
        <taxon>Pseudomonadati</taxon>
        <taxon>Pseudomonadota</taxon>
        <taxon>Gammaproteobacteria</taxon>
        <taxon>Alteromonadales</taxon>
        <taxon>Alteromonadaceae</taxon>
        <taxon>Alteromonas/Salinimonas group</taxon>
        <taxon>Alteromonas</taxon>
    </lineage>
</organism>
<dbReference type="AlphaFoldDB" id="A0A3D8M4V0"/>